<dbReference type="EMBL" id="CP163440">
    <property type="protein sequence ID" value="XDQ62297.1"/>
    <property type="molecule type" value="Genomic_DNA"/>
</dbReference>
<sequence length="54" mass="5859">MGRLSLFTARFPTLDTAQRTMYITTLLLQAARSEARVALGPPTGANQVGATRHE</sequence>
<protein>
    <submittedName>
        <fullName evidence="1">Uncharacterized protein</fullName>
    </submittedName>
</protein>
<reference evidence="1" key="1">
    <citation type="submission" date="2024-07" db="EMBL/GenBank/DDBJ databases">
        <authorList>
            <person name="Yu S.T."/>
        </authorList>
    </citation>
    <scope>NUCLEOTIDE SEQUENCE</scope>
    <source>
        <strain evidence="1">R35</strain>
    </source>
</reference>
<dbReference type="RefSeq" id="WP_369258794.1">
    <property type="nucleotide sequence ID" value="NZ_CP163440.1"/>
</dbReference>
<proteinExistence type="predicted"/>
<evidence type="ECO:0000313" key="1">
    <source>
        <dbReference type="EMBL" id="XDQ62297.1"/>
    </source>
</evidence>
<name>A0AB39S3V4_9ACTN</name>
<dbReference type="AlphaFoldDB" id="A0AB39S3V4"/>
<gene>
    <name evidence="1" type="ORF">AB5J50_16555</name>
</gene>
<organism evidence="1">
    <name type="scientific">Streptomyces sp. R35</name>
    <dbReference type="NCBI Taxonomy" id="3238630"/>
    <lineage>
        <taxon>Bacteria</taxon>
        <taxon>Bacillati</taxon>
        <taxon>Actinomycetota</taxon>
        <taxon>Actinomycetes</taxon>
        <taxon>Kitasatosporales</taxon>
        <taxon>Streptomycetaceae</taxon>
        <taxon>Streptomyces</taxon>
    </lineage>
</organism>
<accession>A0AB39S3V4</accession>